<dbReference type="InterPro" id="IPR050955">
    <property type="entry name" value="Plant_Biomass_Hydrol_Est"/>
</dbReference>
<gene>
    <name evidence="3" type="ORF">ACFP85_14500</name>
</gene>
<accession>A0ABW1XN49</accession>
<reference evidence="4" key="1">
    <citation type="journal article" date="2019" name="Int. J. Syst. Evol. Microbiol.">
        <title>The Global Catalogue of Microorganisms (GCM) 10K type strain sequencing project: providing services to taxonomists for standard genome sequencing and annotation.</title>
        <authorList>
            <consortium name="The Broad Institute Genomics Platform"/>
            <consortium name="The Broad Institute Genome Sequencing Center for Infectious Disease"/>
            <person name="Wu L."/>
            <person name="Ma J."/>
        </authorList>
    </citation>
    <scope>NUCLEOTIDE SEQUENCE [LARGE SCALE GENOMIC DNA]</scope>
    <source>
        <strain evidence="4">CGMCC 1.16031</strain>
    </source>
</reference>
<comment type="caution">
    <text evidence="3">The sequence shown here is derived from an EMBL/GenBank/DDBJ whole genome shotgun (WGS) entry which is preliminary data.</text>
</comment>
<dbReference type="InterPro" id="IPR002925">
    <property type="entry name" value="Dienelactn_hydro"/>
</dbReference>
<dbReference type="EMBL" id="JBHSUS010000001">
    <property type="protein sequence ID" value="MFC6441360.1"/>
    <property type="molecule type" value="Genomic_DNA"/>
</dbReference>
<organism evidence="3 4">
    <name type="scientific">Pseudobowmanella zhangzhouensis</name>
    <dbReference type="NCBI Taxonomy" id="1537679"/>
    <lineage>
        <taxon>Bacteria</taxon>
        <taxon>Pseudomonadati</taxon>
        <taxon>Pseudomonadota</taxon>
        <taxon>Gammaproteobacteria</taxon>
        <taxon>Alteromonadales</taxon>
        <taxon>Alteromonadaceae</taxon>
    </lineage>
</organism>
<sequence length="285" mass="32096">MAQPELPQHATDAALMKRVRWILALLIGGVNMSSYAQQPPWLDLFAAHQGESIDYRVLYPQDYQPEKRYPLIFFLHGAGERGEDNQAQLTHGAGLFVQHRADAQAIVVFPQVRTDDYWVNANINRQSDPFEFEYLYDGQHPLTPTPAMTGLLTLVDSMISRKDVDPTRVYVMGLSMGGMGTLEIVARRPHTFAAAIAICGGARTDIVNLYRQSLPIRLYHGEQDRVVIPQFSRDLYAAMRARGMDVSLTLYPDTGHDSWHNAFAEPDLLSWLLSQRLNGGDIRAE</sequence>
<keyword evidence="4" id="KW-1185">Reference proteome</keyword>
<evidence type="ECO:0000313" key="4">
    <source>
        <dbReference type="Proteomes" id="UP001596364"/>
    </source>
</evidence>
<dbReference type="SUPFAM" id="SSF53474">
    <property type="entry name" value="alpha/beta-Hydrolases"/>
    <property type="match status" value="1"/>
</dbReference>
<evidence type="ECO:0000313" key="3">
    <source>
        <dbReference type="EMBL" id="MFC6441360.1"/>
    </source>
</evidence>
<name>A0ABW1XN49_9ALTE</name>
<dbReference type="Proteomes" id="UP001596364">
    <property type="component" value="Unassembled WGS sequence"/>
</dbReference>
<dbReference type="RefSeq" id="WP_165490724.1">
    <property type="nucleotide sequence ID" value="NZ_JBHSUS010000001.1"/>
</dbReference>
<proteinExistence type="predicted"/>
<evidence type="ECO:0000256" key="1">
    <source>
        <dbReference type="ARBA" id="ARBA00022729"/>
    </source>
</evidence>
<dbReference type="InterPro" id="IPR029058">
    <property type="entry name" value="AB_hydrolase_fold"/>
</dbReference>
<dbReference type="Gene3D" id="3.40.50.1820">
    <property type="entry name" value="alpha/beta hydrolase"/>
    <property type="match status" value="1"/>
</dbReference>
<dbReference type="PANTHER" id="PTHR43037:SF1">
    <property type="entry name" value="BLL1128 PROTEIN"/>
    <property type="match status" value="1"/>
</dbReference>
<feature type="domain" description="Dienelactone hydrolase" evidence="2">
    <location>
        <begin position="127"/>
        <end position="256"/>
    </location>
</feature>
<dbReference type="Pfam" id="PF01738">
    <property type="entry name" value="DLH"/>
    <property type="match status" value="1"/>
</dbReference>
<protein>
    <submittedName>
        <fullName evidence="3">Prolyl oligopeptidase family serine peptidase</fullName>
    </submittedName>
</protein>
<keyword evidence="1" id="KW-0732">Signal</keyword>
<evidence type="ECO:0000259" key="2">
    <source>
        <dbReference type="Pfam" id="PF01738"/>
    </source>
</evidence>
<dbReference type="PANTHER" id="PTHR43037">
    <property type="entry name" value="UNNAMED PRODUCT-RELATED"/>
    <property type="match status" value="1"/>
</dbReference>